<dbReference type="Gene3D" id="3.40.50.300">
    <property type="entry name" value="P-loop containing nucleotide triphosphate hydrolases"/>
    <property type="match status" value="1"/>
</dbReference>
<keyword evidence="2" id="KW-0325">Glycoprotein</keyword>
<evidence type="ECO:0000256" key="1">
    <source>
        <dbReference type="ARBA" id="ARBA00022679"/>
    </source>
</evidence>
<dbReference type="Pfam" id="PF00685">
    <property type="entry name" value="Sulfotransfer_1"/>
    <property type="match status" value="1"/>
</dbReference>
<evidence type="ECO:0000313" key="5">
    <source>
        <dbReference type="Proteomes" id="UP000215595"/>
    </source>
</evidence>
<dbReference type="PANTHER" id="PTHR10605:SF56">
    <property type="entry name" value="BIFUNCTIONAL HEPARAN SULFATE N-DEACETYLASE_N-SULFOTRANSFERASE"/>
    <property type="match status" value="1"/>
</dbReference>
<sequence>MADGAERVRFLIAGVQKGGTTALFDHLRVHPDLSMAPEKEVHFFDDEGPGSPGRDGLGFGVDWSAPDYGPYQARFAPADGRLRGEATPIYLYWPPSLARIAAYDPSMKLILVFRDPVQRAWSHWRMERARGVEPLSFSDAIRSGRARVDDPAAPGHHRVHSYVERGFYAAQIERLLTLFPRQQVFFGDARLLRTQPTLFLRNVCEFLNVPSMGLVAPLESHVGRSDGEFAHLPPSDKDYLTDVFADDQKQFRSLTGIEL</sequence>
<dbReference type="AlphaFoldDB" id="A0A258FM51"/>
<dbReference type="Proteomes" id="UP000215595">
    <property type="component" value="Unassembled WGS sequence"/>
</dbReference>
<accession>A0A258FM51</accession>
<dbReference type="SUPFAM" id="SSF52540">
    <property type="entry name" value="P-loop containing nucleoside triphosphate hydrolases"/>
    <property type="match status" value="1"/>
</dbReference>
<dbReference type="GO" id="GO:0008146">
    <property type="term" value="F:sulfotransferase activity"/>
    <property type="evidence" value="ECO:0007669"/>
    <property type="project" value="InterPro"/>
</dbReference>
<proteinExistence type="predicted"/>
<evidence type="ECO:0000313" key="4">
    <source>
        <dbReference type="EMBL" id="OYX33406.1"/>
    </source>
</evidence>
<dbReference type="EMBL" id="NCEB01000016">
    <property type="protein sequence ID" value="OYX33406.1"/>
    <property type="molecule type" value="Genomic_DNA"/>
</dbReference>
<dbReference type="PANTHER" id="PTHR10605">
    <property type="entry name" value="HEPARAN SULFATE SULFOTRANSFERASE"/>
    <property type="match status" value="1"/>
</dbReference>
<dbReference type="InterPro" id="IPR037359">
    <property type="entry name" value="NST/OST"/>
</dbReference>
<feature type="domain" description="Sulfotransferase" evidence="3">
    <location>
        <begin position="10"/>
        <end position="210"/>
    </location>
</feature>
<protein>
    <recommendedName>
        <fullName evidence="3">Sulfotransferase domain-containing protein</fullName>
    </recommendedName>
</protein>
<reference evidence="4 5" key="1">
    <citation type="submission" date="2017-03" db="EMBL/GenBank/DDBJ databases">
        <title>Lifting the veil on microbial sulfur biogeochemistry in mining wastewaters.</title>
        <authorList>
            <person name="Kantor R.S."/>
            <person name="Colenbrander Nelson T."/>
            <person name="Marshall S."/>
            <person name="Bennett D."/>
            <person name="Apte S."/>
            <person name="Camacho D."/>
            <person name="Thomas B.C."/>
            <person name="Warren L.A."/>
            <person name="Banfield J.F."/>
        </authorList>
    </citation>
    <scope>NUCLEOTIDE SEQUENCE [LARGE SCALE GENOMIC DNA]</scope>
    <source>
        <strain evidence="4">32-69-9</strain>
    </source>
</reference>
<evidence type="ECO:0000259" key="3">
    <source>
        <dbReference type="Pfam" id="PF00685"/>
    </source>
</evidence>
<comment type="caution">
    <text evidence="4">The sequence shown here is derived from an EMBL/GenBank/DDBJ whole genome shotgun (WGS) entry which is preliminary data.</text>
</comment>
<gene>
    <name evidence="4" type="ORF">B7Z01_08705</name>
</gene>
<organism evidence="4 5">
    <name type="scientific">Brevundimonas subvibrioides</name>
    <dbReference type="NCBI Taxonomy" id="74313"/>
    <lineage>
        <taxon>Bacteria</taxon>
        <taxon>Pseudomonadati</taxon>
        <taxon>Pseudomonadota</taxon>
        <taxon>Alphaproteobacteria</taxon>
        <taxon>Caulobacterales</taxon>
        <taxon>Caulobacteraceae</taxon>
        <taxon>Brevundimonas</taxon>
    </lineage>
</organism>
<dbReference type="InterPro" id="IPR000863">
    <property type="entry name" value="Sulfotransferase_dom"/>
</dbReference>
<name>A0A258FM51_9CAUL</name>
<evidence type="ECO:0000256" key="2">
    <source>
        <dbReference type="ARBA" id="ARBA00023180"/>
    </source>
</evidence>
<keyword evidence="1" id="KW-0808">Transferase</keyword>
<dbReference type="InterPro" id="IPR027417">
    <property type="entry name" value="P-loop_NTPase"/>
</dbReference>